<dbReference type="InterPro" id="IPR031705">
    <property type="entry name" value="Glyco_hydro_36_C"/>
</dbReference>
<organism evidence="11 12">
    <name type="scientific">Dinghuibacter silviterrae</name>
    <dbReference type="NCBI Taxonomy" id="1539049"/>
    <lineage>
        <taxon>Bacteria</taxon>
        <taxon>Pseudomonadati</taxon>
        <taxon>Bacteroidota</taxon>
        <taxon>Chitinophagia</taxon>
        <taxon>Chitinophagales</taxon>
        <taxon>Chitinophagaceae</taxon>
        <taxon>Dinghuibacter</taxon>
    </lineage>
</organism>
<dbReference type="AlphaFoldDB" id="A0A4R8DHF7"/>
<keyword evidence="3 5" id="KW-0378">Hydrolase</keyword>
<dbReference type="RefSeq" id="WP_133998066.1">
    <property type="nucleotide sequence ID" value="NZ_SODV01000002.1"/>
</dbReference>
<dbReference type="CDD" id="cd14791">
    <property type="entry name" value="GH36"/>
    <property type="match status" value="1"/>
</dbReference>
<feature type="chain" id="PRO_5020308180" description="Alpha-galactosidase" evidence="8">
    <location>
        <begin position="21"/>
        <end position="717"/>
    </location>
</feature>
<evidence type="ECO:0000256" key="5">
    <source>
        <dbReference type="PIRNR" id="PIRNR005536"/>
    </source>
</evidence>
<dbReference type="InterPro" id="IPR002252">
    <property type="entry name" value="Glyco_hydro_36"/>
</dbReference>
<dbReference type="SUPFAM" id="SSF51445">
    <property type="entry name" value="(Trans)glycosidases"/>
    <property type="match status" value="1"/>
</dbReference>
<dbReference type="GO" id="GO:0004557">
    <property type="term" value="F:alpha-galactosidase activity"/>
    <property type="evidence" value="ECO:0007669"/>
    <property type="project" value="UniProtKB-UniRule"/>
</dbReference>
<protein>
    <recommendedName>
        <fullName evidence="2 5">Alpha-galactosidase</fullName>
        <ecNumber evidence="2 5">3.2.1.22</ecNumber>
    </recommendedName>
</protein>
<dbReference type="PROSITE" id="PS00512">
    <property type="entry name" value="ALPHA_GALACTOSIDASE"/>
    <property type="match status" value="1"/>
</dbReference>
<evidence type="ECO:0000256" key="2">
    <source>
        <dbReference type="ARBA" id="ARBA00012755"/>
    </source>
</evidence>
<dbReference type="InterPro" id="IPR017853">
    <property type="entry name" value="GH"/>
</dbReference>
<reference evidence="11 12" key="1">
    <citation type="submission" date="2019-03" db="EMBL/GenBank/DDBJ databases">
        <title>Genomic Encyclopedia of Type Strains, Phase IV (KMG-IV): sequencing the most valuable type-strain genomes for metagenomic binning, comparative biology and taxonomic classification.</title>
        <authorList>
            <person name="Goeker M."/>
        </authorList>
    </citation>
    <scope>NUCLEOTIDE SEQUENCE [LARGE SCALE GENOMIC DNA]</scope>
    <source>
        <strain evidence="11 12">DSM 100059</strain>
    </source>
</reference>
<dbReference type="FunFam" id="3.20.20.70:FF:000118">
    <property type="entry name" value="Alpha-galactosidase"/>
    <property type="match status" value="1"/>
</dbReference>
<dbReference type="PANTHER" id="PTHR43053">
    <property type="entry name" value="GLYCOSIDASE FAMILY 31"/>
    <property type="match status" value="1"/>
</dbReference>
<evidence type="ECO:0000256" key="6">
    <source>
        <dbReference type="PIRSR" id="PIRSR005536-1"/>
    </source>
</evidence>
<feature type="binding site" evidence="7">
    <location>
        <position position="526"/>
    </location>
    <ligand>
        <name>substrate</name>
    </ligand>
</feature>
<name>A0A4R8DHF7_9BACT</name>
<feature type="signal peptide" evidence="8">
    <location>
        <begin position="1"/>
        <end position="20"/>
    </location>
</feature>
<sequence>MMQKTIVLFLAAVCPFVMDAQVIRVSTHDNLLLLGVGKDSTLRQLYYGPQTPEGGEDPAKGDEAYSTYGKNYTEVALRLTHDDGNTTTYLVYENHSTRQLDSNTEQTEIHLHDSYYPVSVTLFYKAYRKENVIAQWAEVRNGEKGAIKLHDFASGDLSFHETAYYLTSYYGDWASEANMTETQLQPGIRIIDSKLGVRSDQRSNPSFLLALNGKLREDEGQVLGATLAWPGSWQLKFEVGTEGNLNVLCGANPYASDYTLDPGKTFSTPALLHTYSAEGAGEVTRRFHRWARTYGIRNGYGRRDVLLNNWEATYFDFDEQKLTTIIQQAGTMGFDLFLLDDGWFGNKYPRNNDDAGLGDWEVNTHKLPHGIGYLVDQCRANHLKFGIWIEPEMVNPKSELYEQHPDWVITAPHRPLDLQRNQLILDLSNPRVQEYVYQCIDKLLRQNPGISYVKWDCNRYVTNPGSAYLGKDRQGNLFVDYSKALLNIMDRVKKAFPAVTLMACSGGGGRVDYATLPNFMEFWPSDNTDAVDRIKIGWGMEYFFPAIGLASHVSNIPNGITHRSESLKFRFDVAMTGKLGMDLQPMQMSPADKEFARNAIQTYKGIEDVVLHGDLYRLVSPYEEPRAALMYVTEDKKRAVVYSFLIQKTPESVHRNIRLKGLNPDATYRLSELNKGDKGYFGAYEGKSFTGAFLMNEGVRSDFDHDGESTVFEAVAQ</sequence>
<evidence type="ECO:0000313" key="11">
    <source>
        <dbReference type="EMBL" id="TDW96868.1"/>
    </source>
</evidence>
<dbReference type="OrthoDB" id="9758822at2"/>
<dbReference type="Pfam" id="PF16875">
    <property type="entry name" value="Glyco_hydro_36N"/>
    <property type="match status" value="1"/>
</dbReference>
<evidence type="ECO:0000259" key="10">
    <source>
        <dbReference type="Pfam" id="PF16875"/>
    </source>
</evidence>
<gene>
    <name evidence="11" type="ORF">EDB95_4704</name>
</gene>
<dbReference type="Gene3D" id="3.20.20.70">
    <property type="entry name" value="Aldolase class I"/>
    <property type="match status" value="1"/>
</dbReference>
<dbReference type="EMBL" id="SODV01000002">
    <property type="protein sequence ID" value="TDW96868.1"/>
    <property type="molecule type" value="Genomic_DNA"/>
</dbReference>
<dbReference type="Proteomes" id="UP000294498">
    <property type="component" value="Unassembled WGS sequence"/>
</dbReference>
<dbReference type="Pfam" id="PF02065">
    <property type="entry name" value="Melibiase"/>
    <property type="match status" value="1"/>
</dbReference>
<evidence type="ECO:0000256" key="3">
    <source>
        <dbReference type="ARBA" id="ARBA00022801"/>
    </source>
</evidence>
<dbReference type="InterPro" id="IPR050985">
    <property type="entry name" value="Alpha-glycosidase_related"/>
</dbReference>
<keyword evidence="12" id="KW-1185">Reference proteome</keyword>
<dbReference type="Pfam" id="PF16874">
    <property type="entry name" value="Glyco_hydro_36C"/>
    <property type="match status" value="1"/>
</dbReference>
<feature type="binding site" evidence="7">
    <location>
        <begin position="454"/>
        <end position="458"/>
    </location>
    <ligand>
        <name>substrate</name>
    </ligand>
</feature>
<dbReference type="PRINTS" id="PR00743">
    <property type="entry name" value="GLHYDRLASE36"/>
</dbReference>
<proteinExistence type="inferred from homology"/>
<dbReference type="InterPro" id="IPR013785">
    <property type="entry name" value="Aldolase_TIM"/>
</dbReference>
<feature type="binding site" evidence="7">
    <location>
        <position position="420"/>
    </location>
    <ligand>
        <name>substrate</name>
    </ligand>
</feature>
<keyword evidence="8" id="KW-0732">Signal</keyword>
<dbReference type="Gene3D" id="2.70.98.60">
    <property type="entry name" value="alpha-galactosidase from lactobacil brevis"/>
    <property type="match status" value="1"/>
</dbReference>
<evidence type="ECO:0000256" key="8">
    <source>
        <dbReference type="SAM" id="SignalP"/>
    </source>
</evidence>
<feature type="domain" description="Glycosyl hydrolase family 36 N-terminal" evidence="10">
    <location>
        <begin position="63"/>
        <end position="260"/>
    </location>
</feature>
<dbReference type="PIRSF" id="PIRSF005536">
    <property type="entry name" value="Agal"/>
    <property type="match status" value="1"/>
</dbReference>
<evidence type="ECO:0000256" key="4">
    <source>
        <dbReference type="ARBA" id="ARBA00023295"/>
    </source>
</evidence>
<accession>A0A4R8DHF7</accession>
<comment type="caution">
    <text evidence="11">The sequence shown here is derived from an EMBL/GenBank/DDBJ whole genome shotgun (WGS) entry which is preliminary data.</text>
</comment>
<dbReference type="GO" id="GO:0016052">
    <property type="term" value="P:carbohydrate catabolic process"/>
    <property type="evidence" value="ECO:0007669"/>
    <property type="project" value="InterPro"/>
</dbReference>
<feature type="active site" description="Proton donor" evidence="6">
    <location>
        <position position="526"/>
    </location>
</feature>
<dbReference type="InterPro" id="IPR013780">
    <property type="entry name" value="Glyco_hydro_b"/>
</dbReference>
<dbReference type="InterPro" id="IPR038417">
    <property type="entry name" value="Alpga-gal_N_sf"/>
</dbReference>
<feature type="active site" description="Nucleophile" evidence="6">
    <location>
        <position position="456"/>
    </location>
</feature>
<comment type="catalytic activity">
    <reaction evidence="1 5">
        <text>Hydrolysis of terminal, non-reducing alpha-D-galactose residues in alpha-D-galactosides, including galactose oligosaccharides, galactomannans and galactolipids.</text>
        <dbReference type="EC" id="3.2.1.22"/>
    </reaction>
</comment>
<dbReference type="InterPro" id="IPR000111">
    <property type="entry name" value="Glyco_hydro_27/36_CS"/>
</dbReference>
<dbReference type="InterPro" id="IPR031704">
    <property type="entry name" value="Glyco_hydro_36_N"/>
</dbReference>
<dbReference type="Gene3D" id="2.60.40.1180">
    <property type="entry name" value="Golgi alpha-mannosidase II"/>
    <property type="match status" value="1"/>
</dbReference>
<feature type="binding site" evidence="7">
    <location>
        <position position="173"/>
    </location>
    <ligand>
        <name>substrate</name>
    </ligand>
</feature>
<dbReference type="PANTHER" id="PTHR43053:SF3">
    <property type="entry name" value="ALPHA-GALACTOSIDASE C-RELATED"/>
    <property type="match status" value="1"/>
</dbReference>
<feature type="binding site" evidence="7">
    <location>
        <position position="504"/>
    </location>
    <ligand>
        <name>substrate</name>
    </ligand>
</feature>
<dbReference type="EC" id="3.2.1.22" evidence="2 5"/>
<evidence type="ECO:0000313" key="12">
    <source>
        <dbReference type="Proteomes" id="UP000294498"/>
    </source>
</evidence>
<evidence type="ECO:0000256" key="1">
    <source>
        <dbReference type="ARBA" id="ARBA00001255"/>
    </source>
</evidence>
<feature type="domain" description="Glycosyl hydrolase family 36 C-terminal" evidence="9">
    <location>
        <begin position="627"/>
        <end position="712"/>
    </location>
</feature>
<keyword evidence="4 5" id="KW-0326">Glycosidase</keyword>
<evidence type="ECO:0000256" key="7">
    <source>
        <dbReference type="PIRSR" id="PIRSR005536-2"/>
    </source>
</evidence>
<evidence type="ECO:0000259" key="9">
    <source>
        <dbReference type="Pfam" id="PF16874"/>
    </source>
</evidence>
<feature type="binding site" evidence="7">
    <location>
        <begin position="340"/>
        <end position="341"/>
    </location>
    <ligand>
        <name>substrate</name>
    </ligand>
</feature>
<comment type="similarity">
    <text evidence="5">Belongs to the glycosyl hydrolase.</text>
</comment>